<dbReference type="GO" id="GO:0006508">
    <property type="term" value="P:proteolysis"/>
    <property type="evidence" value="ECO:0007669"/>
    <property type="project" value="InterPro"/>
</dbReference>
<dbReference type="EMBL" id="PNRE01000051">
    <property type="protein sequence ID" value="PMR69226.1"/>
    <property type="molecule type" value="Genomic_DNA"/>
</dbReference>
<sequence>MNLGIIIGVSEYKNASDLPGCVNDVQAINQLLEMSDKCDDVLLITESGSTRSKPLKSKLSAFVDKYSVEDVEELIFYFTGHGLFEDDEFYYVLTDYESSKKNQTCLSNGELDNLLRNLSANLTIKIVDACQSGTRHVKDPESFQKYLDRSEKSFNNCYFYYSSQNDQSSYQSNEISDFTAAFLAAFIDRNDQEIRYKDILDSLADTFSSNAKQTPFFVMQGSYTEVFGFISSDISSAIRDIITSEVMAESKQFNDPKSLLQLIEEESVDYCSEDEAIECVKLLRKIATTFQFEDQICQLYECKVELQSDSGIPIYTDYLGKYLSKNETNYFARIEKEARNREVPRSAALAGFIAATSILGEDIPMKTESYMAITGASSTVELPFDHIFMRLESRYPNIDDTGCLIFPFLSQTKIAILASFFRYKSREWGVKQIVQSSCEWSGYEVYIKDKTEVEKNIRELLDGYAEYTLHPILDKFDYNDERVS</sequence>
<dbReference type="PANTHER" id="PTHR22576">
    <property type="entry name" value="MUCOSA ASSOCIATED LYMPHOID TISSUE LYMPHOMA TRANSLOCATION PROTEIN 1/PARACASPASE"/>
    <property type="match status" value="1"/>
</dbReference>
<keyword evidence="3" id="KW-1185">Reference proteome</keyword>
<feature type="domain" description="Peptidase C14 caspase" evidence="1">
    <location>
        <begin position="5"/>
        <end position="217"/>
    </location>
</feature>
<dbReference type="InterPro" id="IPR011600">
    <property type="entry name" value="Pept_C14_caspase"/>
</dbReference>
<dbReference type="GO" id="GO:0004197">
    <property type="term" value="F:cysteine-type endopeptidase activity"/>
    <property type="evidence" value="ECO:0007669"/>
    <property type="project" value="InterPro"/>
</dbReference>
<dbReference type="Proteomes" id="UP000235346">
    <property type="component" value="Unassembled WGS sequence"/>
</dbReference>
<organism evidence="2 3">
    <name type="scientific">Halomonas heilongjiangensis</name>
    <dbReference type="NCBI Taxonomy" id="1387883"/>
    <lineage>
        <taxon>Bacteria</taxon>
        <taxon>Pseudomonadati</taxon>
        <taxon>Pseudomonadota</taxon>
        <taxon>Gammaproteobacteria</taxon>
        <taxon>Oceanospirillales</taxon>
        <taxon>Halomonadaceae</taxon>
        <taxon>Halomonas</taxon>
    </lineage>
</organism>
<dbReference type="Gene3D" id="3.40.50.1460">
    <property type="match status" value="1"/>
</dbReference>
<comment type="caution">
    <text evidence="2">The sequence shown here is derived from an EMBL/GenBank/DDBJ whole genome shotgun (WGS) entry which is preliminary data.</text>
</comment>
<evidence type="ECO:0000259" key="1">
    <source>
        <dbReference type="Pfam" id="PF00656"/>
    </source>
</evidence>
<reference evidence="2 3" key="1">
    <citation type="submission" date="2018-01" db="EMBL/GenBank/DDBJ databases">
        <title>Halomonas endophytica sp. nov., isolated from storage liquid in the stems of Populus euphratica.</title>
        <authorList>
            <person name="Chen C."/>
        </authorList>
    </citation>
    <scope>NUCLEOTIDE SEQUENCE [LARGE SCALE GENOMIC DNA]</scope>
    <source>
        <strain evidence="2 3">DSM 26881</strain>
    </source>
</reference>
<gene>
    <name evidence="2" type="ORF">C1H66_11640</name>
</gene>
<dbReference type="AlphaFoldDB" id="A0A2N7TM10"/>
<proteinExistence type="predicted"/>
<accession>A0A2N7TM10</accession>
<name>A0A2N7TM10_9GAMM</name>
<dbReference type="OrthoDB" id="9149554at2"/>
<dbReference type="InterPro" id="IPR029030">
    <property type="entry name" value="Caspase-like_dom_sf"/>
</dbReference>
<evidence type="ECO:0000313" key="2">
    <source>
        <dbReference type="EMBL" id="PMR69226.1"/>
    </source>
</evidence>
<dbReference type="PANTHER" id="PTHR22576:SF37">
    <property type="entry name" value="MUCOSA-ASSOCIATED LYMPHOID TISSUE LYMPHOMA TRANSLOCATION PROTEIN 1"/>
    <property type="match status" value="1"/>
</dbReference>
<dbReference type="Pfam" id="PF00656">
    <property type="entry name" value="Peptidase_C14"/>
    <property type="match status" value="1"/>
</dbReference>
<dbReference type="InterPro" id="IPR052039">
    <property type="entry name" value="Caspase-related_regulators"/>
</dbReference>
<evidence type="ECO:0000313" key="3">
    <source>
        <dbReference type="Proteomes" id="UP000235346"/>
    </source>
</evidence>
<dbReference type="RefSeq" id="WP_102628051.1">
    <property type="nucleotide sequence ID" value="NZ_PDOH01000054.1"/>
</dbReference>
<dbReference type="SUPFAM" id="SSF52129">
    <property type="entry name" value="Caspase-like"/>
    <property type="match status" value="1"/>
</dbReference>
<protein>
    <recommendedName>
        <fullName evidence="1">Peptidase C14 caspase domain-containing protein</fullName>
    </recommendedName>
</protein>